<protein>
    <submittedName>
        <fullName evidence="1">Uncharacterized protein</fullName>
    </submittedName>
</protein>
<comment type="caution">
    <text evidence="1">The sequence shown here is derived from an EMBL/GenBank/DDBJ whole genome shotgun (WGS) entry which is preliminary data.</text>
</comment>
<organism evidence="1 2">
    <name type="scientific">Brevibacillus nitrificans</name>
    <dbReference type="NCBI Taxonomy" id="651560"/>
    <lineage>
        <taxon>Bacteria</taxon>
        <taxon>Bacillati</taxon>
        <taxon>Bacillota</taxon>
        <taxon>Bacilli</taxon>
        <taxon>Bacillales</taxon>
        <taxon>Paenibacillaceae</taxon>
        <taxon>Brevibacillus</taxon>
    </lineage>
</organism>
<proteinExistence type="predicted"/>
<keyword evidence="2" id="KW-1185">Reference proteome</keyword>
<sequence>MLKIVDKIPTKYGIKPGQNQGYFAGRFYQRESVILSQEQATQALGRYRIAPLSKRYSGRNVGMMIAAVNQAEQQESYLRA</sequence>
<dbReference type="RefSeq" id="WP_122922039.1">
    <property type="nucleotide sequence ID" value="NZ_RHHU01000002.1"/>
</dbReference>
<name>A0A3M8DPX1_9BACL</name>
<dbReference type="Proteomes" id="UP000269573">
    <property type="component" value="Unassembled WGS sequence"/>
</dbReference>
<reference evidence="1 2" key="1">
    <citation type="submission" date="2018-10" db="EMBL/GenBank/DDBJ databases">
        <title>Phylogenomics of Brevibacillus.</title>
        <authorList>
            <person name="Dunlap C."/>
        </authorList>
    </citation>
    <scope>NUCLEOTIDE SEQUENCE [LARGE SCALE GENOMIC DNA]</scope>
    <source>
        <strain evidence="1 2">JCM 15774</strain>
    </source>
</reference>
<evidence type="ECO:0000313" key="1">
    <source>
        <dbReference type="EMBL" id="RNB90173.1"/>
    </source>
</evidence>
<dbReference type="EMBL" id="RHHU01000002">
    <property type="protein sequence ID" value="RNB90173.1"/>
    <property type="molecule type" value="Genomic_DNA"/>
</dbReference>
<dbReference type="AlphaFoldDB" id="A0A3M8DPX1"/>
<evidence type="ECO:0000313" key="2">
    <source>
        <dbReference type="Proteomes" id="UP000269573"/>
    </source>
</evidence>
<gene>
    <name evidence="1" type="ORF">EDM59_01620</name>
</gene>
<accession>A0A3M8DPX1</accession>